<comment type="similarity">
    <text evidence="2">Belongs to the calycin superfamily. Fatty-acid binding protein (FABP) family.</text>
</comment>
<dbReference type="GO" id="GO:0061371">
    <property type="term" value="P:determination of heart left/right asymmetry"/>
    <property type="evidence" value="ECO:0007669"/>
    <property type="project" value="Ensembl"/>
</dbReference>
<evidence type="ECO:0000313" key="8">
    <source>
        <dbReference type="Proteomes" id="UP000005226"/>
    </source>
</evidence>
<dbReference type="InParanoid" id="H2TTB3"/>
<evidence type="ECO:0000256" key="1">
    <source>
        <dbReference type="ARBA" id="ARBA00003699"/>
    </source>
</evidence>
<dbReference type="InterPro" id="IPR031259">
    <property type="entry name" value="ILBP"/>
</dbReference>
<dbReference type="GO" id="GO:0016918">
    <property type="term" value="F:retinal binding"/>
    <property type="evidence" value="ECO:0007669"/>
    <property type="project" value="UniProtKB-KW"/>
</dbReference>
<dbReference type="AlphaFoldDB" id="H2TTB3"/>
<name>H2TTB3_TAKRU</name>
<dbReference type="eggNOG" id="KOG4015">
    <property type="taxonomic scope" value="Eukaryota"/>
</dbReference>
<evidence type="ECO:0000256" key="3">
    <source>
        <dbReference type="ARBA" id="ARBA00013592"/>
    </source>
</evidence>
<comment type="function">
    <text evidence="1">Cytosolic CRABPs may regulate the access of retinoic acid to the nuclear retinoic acid receptors.</text>
</comment>
<accession>H2TTB3</accession>
<reference evidence="7" key="2">
    <citation type="submission" date="2025-08" db="UniProtKB">
        <authorList>
            <consortium name="Ensembl"/>
        </authorList>
    </citation>
    <scope>IDENTIFICATION</scope>
</reference>
<dbReference type="GeneTree" id="ENSGT00940000167398"/>
<protein>
    <recommendedName>
        <fullName evidence="3">Cellular retinoic acid-binding protein 1</fullName>
    </recommendedName>
    <alternativeName>
        <fullName evidence="6">Cellular retinoic acid-binding protein I</fullName>
    </alternativeName>
</protein>
<sequence length="138" mass="16407">KMPDSFCGSWEIISNVNFEGYMNALGINLYLRKIALRLKLKKVIEQQEDRYIIKTCSTFRNYATTFRVGQEFQEFTEGLDNRHVKSMVTWHGKKMVCEQVGEKKCRGWTHWMEEDKLHLELFCEGEVCKQVFKKKVNE</sequence>
<dbReference type="SUPFAM" id="SSF50814">
    <property type="entry name" value="Lipocalins"/>
    <property type="match status" value="1"/>
</dbReference>
<dbReference type="OMA" id="CGTWDMI"/>
<keyword evidence="8" id="KW-1185">Reference proteome</keyword>
<organism evidence="7 8">
    <name type="scientific">Takifugu rubripes</name>
    <name type="common">Japanese pufferfish</name>
    <name type="synonym">Fugu rubripes</name>
    <dbReference type="NCBI Taxonomy" id="31033"/>
    <lineage>
        <taxon>Eukaryota</taxon>
        <taxon>Metazoa</taxon>
        <taxon>Chordata</taxon>
        <taxon>Craniata</taxon>
        <taxon>Vertebrata</taxon>
        <taxon>Euteleostomi</taxon>
        <taxon>Actinopterygii</taxon>
        <taxon>Neopterygii</taxon>
        <taxon>Teleostei</taxon>
        <taxon>Neoteleostei</taxon>
        <taxon>Acanthomorphata</taxon>
        <taxon>Eupercaria</taxon>
        <taxon>Tetraodontiformes</taxon>
        <taxon>Tetradontoidea</taxon>
        <taxon>Tetraodontidae</taxon>
        <taxon>Takifugu</taxon>
    </lineage>
</organism>
<gene>
    <name evidence="7" type="primary">rbp7a</name>
</gene>
<keyword evidence="5" id="KW-0683">Retinol-binding</keyword>
<evidence type="ECO:0000313" key="7">
    <source>
        <dbReference type="Ensembl" id="ENSTRUP00000027921.3"/>
    </source>
</evidence>
<dbReference type="InterPro" id="IPR000463">
    <property type="entry name" value="Fatty_acid-bd"/>
</dbReference>
<dbReference type="Gene3D" id="2.40.128.20">
    <property type="match status" value="1"/>
</dbReference>
<evidence type="ECO:0000256" key="6">
    <source>
        <dbReference type="ARBA" id="ARBA00030108"/>
    </source>
</evidence>
<evidence type="ECO:0000256" key="5">
    <source>
        <dbReference type="ARBA" id="ARBA00023072"/>
    </source>
</evidence>
<proteinExistence type="inferred from homology"/>
<dbReference type="PRINTS" id="PR00178">
    <property type="entry name" value="FATTYACIDBP"/>
</dbReference>
<dbReference type="InterPro" id="IPR012674">
    <property type="entry name" value="Calycin"/>
</dbReference>
<reference evidence="7" key="3">
    <citation type="submission" date="2025-09" db="UniProtKB">
        <authorList>
            <consortium name="Ensembl"/>
        </authorList>
    </citation>
    <scope>IDENTIFICATION</scope>
</reference>
<dbReference type="PANTHER" id="PTHR11955">
    <property type="entry name" value="FATTY ACID BINDING PROTEIN"/>
    <property type="match status" value="1"/>
</dbReference>
<dbReference type="Ensembl" id="ENSTRUT00000028031.3">
    <property type="protein sequence ID" value="ENSTRUP00000027921.3"/>
    <property type="gene ID" value="ENSTRUG00000011061.3"/>
</dbReference>
<dbReference type="Proteomes" id="UP000005226">
    <property type="component" value="Chromosome 3"/>
</dbReference>
<keyword evidence="4" id="KW-0845">Vitamin A</keyword>
<dbReference type="STRING" id="31033.ENSTRUP00000027921"/>
<dbReference type="FunFam" id="2.40.128.20:FF:000001">
    <property type="entry name" value="Fatty acid-binding protein, adipocyte"/>
    <property type="match status" value="1"/>
</dbReference>
<dbReference type="GO" id="GO:0019841">
    <property type="term" value="F:retinol binding"/>
    <property type="evidence" value="ECO:0007669"/>
    <property type="project" value="UniProtKB-KW"/>
</dbReference>
<evidence type="ECO:0000256" key="4">
    <source>
        <dbReference type="ARBA" id="ARBA00022893"/>
    </source>
</evidence>
<dbReference type="HOGENOM" id="CLU_113772_5_1_1"/>
<evidence type="ECO:0000256" key="2">
    <source>
        <dbReference type="ARBA" id="ARBA00008390"/>
    </source>
</evidence>
<reference evidence="7 8" key="1">
    <citation type="journal article" date="2011" name="Genome Biol. Evol.">
        <title>Integration of the genetic map and genome assembly of fugu facilitates insights into distinct features of genome evolution in teleosts and mammals.</title>
        <authorList>
            <person name="Kai W."/>
            <person name="Kikuchi K."/>
            <person name="Tohari S."/>
            <person name="Chew A.K."/>
            <person name="Tay A."/>
            <person name="Fujiwara A."/>
            <person name="Hosoya S."/>
            <person name="Suetake H."/>
            <person name="Naruse K."/>
            <person name="Brenner S."/>
            <person name="Suzuki Y."/>
            <person name="Venkatesh B."/>
        </authorList>
    </citation>
    <scope>NUCLEOTIDE SEQUENCE [LARGE SCALE GENOMIC DNA]</scope>
</reference>